<dbReference type="PANTHER" id="PTHR23098:SF16">
    <property type="entry name" value="REGULATORY PROTEIN ZESTE"/>
    <property type="match status" value="1"/>
</dbReference>
<keyword evidence="4" id="KW-1185">Reference proteome</keyword>
<dbReference type="EnsemblMetazoa" id="G6961.1">
    <property type="protein sequence ID" value="G6961.1:cds"/>
    <property type="gene ID" value="G6961"/>
</dbReference>
<evidence type="ECO:0000313" key="4">
    <source>
        <dbReference type="Proteomes" id="UP000005408"/>
    </source>
</evidence>
<name>A0A8W8NN17_MAGGI</name>
<feature type="region of interest" description="Disordered" evidence="1">
    <location>
        <begin position="88"/>
        <end position="108"/>
    </location>
</feature>
<protein>
    <recommendedName>
        <fullName evidence="2">Myb/SANT-like DNA-binding domain-containing protein</fullName>
    </recommendedName>
</protein>
<feature type="compositionally biased region" description="Basic and acidic residues" evidence="1">
    <location>
        <begin position="88"/>
        <end position="97"/>
    </location>
</feature>
<reference evidence="3" key="1">
    <citation type="submission" date="2022-08" db="UniProtKB">
        <authorList>
            <consortium name="EnsemblMetazoa"/>
        </authorList>
    </citation>
    <scope>IDENTIFICATION</scope>
    <source>
        <strain evidence="3">05x7-T-G4-1.051#20</strain>
    </source>
</reference>
<evidence type="ECO:0000259" key="2">
    <source>
        <dbReference type="Pfam" id="PF13873"/>
    </source>
</evidence>
<dbReference type="Pfam" id="PF13873">
    <property type="entry name" value="Myb_DNA-bind_5"/>
    <property type="match status" value="1"/>
</dbReference>
<dbReference type="Proteomes" id="UP000005408">
    <property type="component" value="Unassembled WGS sequence"/>
</dbReference>
<dbReference type="InterPro" id="IPR028002">
    <property type="entry name" value="Myb_DNA-bind_5"/>
</dbReference>
<feature type="domain" description="Myb/SANT-like DNA-binding" evidence="2">
    <location>
        <begin position="14"/>
        <end position="89"/>
    </location>
</feature>
<dbReference type="PANTHER" id="PTHR23098">
    <property type="entry name" value="AGAP001331-PA-RELATED"/>
    <property type="match status" value="1"/>
</dbReference>
<evidence type="ECO:0000313" key="3">
    <source>
        <dbReference type="EnsemblMetazoa" id="G6961.1:cds"/>
    </source>
</evidence>
<organism evidence="3 4">
    <name type="scientific">Magallana gigas</name>
    <name type="common">Pacific oyster</name>
    <name type="synonym">Crassostrea gigas</name>
    <dbReference type="NCBI Taxonomy" id="29159"/>
    <lineage>
        <taxon>Eukaryota</taxon>
        <taxon>Metazoa</taxon>
        <taxon>Spiralia</taxon>
        <taxon>Lophotrochozoa</taxon>
        <taxon>Mollusca</taxon>
        <taxon>Bivalvia</taxon>
        <taxon>Autobranchia</taxon>
        <taxon>Pteriomorphia</taxon>
        <taxon>Ostreida</taxon>
        <taxon>Ostreoidea</taxon>
        <taxon>Ostreidae</taxon>
        <taxon>Magallana</taxon>
    </lineage>
</organism>
<dbReference type="GO" id="GO:0005634">
    <property type="term" value="C:nucleus"/>
    <property type="evidence" value="ECO:0007669"/>
    <property type="project" value="TreeGrafter"/>
</dbReference>
<proteinExistence type="predicted"/>
<accession>A0A8W8NN17</accession>
<sequence length="222" mass="25411">MEDLDVCSKPKRARRQNFSIMEMNIIHNEVKANPVLESKFSNVITNQKKQAIWLNITEKVNAVGNTKRTINEVRDKWRNMCRDAKQKFAEHRREAKRTGGGPPPTPLSQTVTEIVDMYKDCSSFVGIPGGMETSISSETENSHCYKTLKLLESDVGLIWHGFFLLASEDHFRTILLKNLAPAYQIYIVYAILHLTSLEEGQQLLESFFFCLEVAEVPSERPF</sequence>
<dbReference type="AlphaFoldDB" id="A0A8W8NN17"/>
<evidence type="ECO:0000256" key="1">
    <source>
        <dbReference type="SAM" id="MobiDB-lite"/>
    </source>
</evidence>